<accession>A0A1H4DWP6</accession>
<gene>
    <name evidence="9" type="ORF">SAMN04488051_10683</name>
</gene>
<dbReference type="STRING" id="152573.SAMN04488051_10683"/>
<keyword evidence="5 7" id="KW-0472">Membrane</keyword>
<evidence type="ECO:0000259" key="8">
    <source>
        <dbReference type="PROSITE" id="PS50253"/>
    </source>
</evidence>
<dbReference type="AlphaFoldDB" id="A0A1H4DWP6"/>
<keyword evidence="4 7" id="KW-1133">Transmembrane helix</keyword>
<dbReference type="GO" id="GO:0019646">
    <property type="term" value="P:aerobic electron transport chain"/>
    <property type="evidence" value="ECO:0007669"/>
    <property type="project" value="InterPro"/>
</dbReference>
<feature type="transmembrane region" description="Helical" evidence="7">
    <location>
        <begin position="109"/>
        <end position="130"/>
    </location>
</feature>
<evidence type="ECO:0000256" key="7">
    <source>
        <dbReference type="SAM" id="Phobius"/>
    </source>
</evidence>
<proteinExistence type="inferred from homology"/>
<dbReference type="Proteomes" id="UP000198773">
    <property type="component" value="Unassembled WGS sequence"/>
</dbReference>
<comment type="subcellular location">
    <subcellularLocation>
        <location evidence="6">Cell membrane</location>
        <topology evidence="6">Multi-pass membrane protein</topology>
    </subcellularLocation>
    <subcellularLocation>
        <location evidence="1">Membrane</location>
        <topology evidence="1">Multi-pass membrane protein</topology>
    </subcellularLocation>
</comment>
<dbReference type="InterPro" id="IPR000298">
    <property type="entry name" value="Cyt_c_oxidase-like_su3"/>
</dbReference>
<dbReference type="PANTHER" id="PTHR11403">
    <property type="entry name" value="CYTOCHROME C OXIDASE SUBUNIT III"/>
    <property type="match status" value="1"/>
</dbReference>
<keyword evidence="10" id="KW-1185">Reference proteome</keyword>
<protein>
    <submittedName>
        <fullName evidence="9">Cytochrome c oxidase subunit 3</fullName>
    </submittedName>
</protein>
<dbReference type="PANTHER" id="PTHR11403:SF10">
    <property type="entry name" value="CYTOCHROME C OXIDASE"/>
    <property type="match status" value="1"/>
</dbReference>
<keyword evidence="3 6" id="KW-0812">Transmembrane</keyword>
<name>A0A1H4DWP6_ALKAM</name>
<dbReference type="InterPro" id="IPR035973">
    <property type="entry name" value="Cyt_c_oxidase_su3-like_sf"/>
</dbReference>
<organism evidence="9 10">
    <name type="scientific">Alkalimonas amylolytica</name>
    <dbReference type="NCBI Taxonomy" id="152573"/>
    <lineage>
        <taxon>Bacteria</taxon>
        <taxon>Pseudomonadati</taxon>
        <taxon>Pseudomonadota</taxon>
        <taxon>Gammaproteobacteria</taxon>
        <taxon>Alkalimonas</taxon>
    </lineage>
</organism>
<comment type="similarity">
    <text evidence="2 6">Belongs to the cytochrome c oxidase subunit 3 family.</text>
</comment>
<dbReference type="EMBL" id="FNRM01000006">
    <property type="protein sequence ID" value="SEA77215.1"/>
    <property type="molecule type" value="Genomic_DNA"/>
</dbReference>
<evidence type="ECO:0000256" key="2">
    <source>
        <dbReference type="ARBA" id="ARBA00010581"/>
    </source>
</evidence>
<sequence>MSIFSKLMEKPWLAQPEGMDPSLLQPAATYWPARIALRFFLATVTVIFLLFIMTMLGRSQMGDFHALAGEPWLPFDRPVQLWWNTGILLLSSLAMQVGLWLARKDQLQASLLAVMLAVLFVLGFMLAQWYVWQQLALAGFGLTTNPASSYFYLLTAVHLAHLLGGVVALGALLQRYWRQQGSDRIVASLTLCTTYWHYLFGIWLVLFALLTSSAGTIDSLAALCGF</sequence>
<evidence type="ECO:0000256" key="5">
    <source>
        <dbReference type="ARBA" id="ARBA00023136"/>
    </source>
</evidence>
<evidence type="ECO:0000313" key="10">
    <source>
        <dbReference type="Proteomes" id="UP000198773"/>
    </source>
</evidence>
<feature type="domain" description="Heme-copper oxidase subunit III family profile" evidence="8">
    <location>
        <begin position="34"/>
        <end position="215"/>
    </location>
</feature>
<evidence type="ECO:0000256" key="1">
    <source>
        <dbReference type="ARBA" id="ARBA00004141"/>
    </source>
</evidence>
<dbReference type="InterPro" id="IPR024791">
    <property type="entry name" value="Cyt_c/ubiquinol_Oxase_su3"/>
</dbReference>
<reference evidence="9 10" key="1">
    <citation type="submission" date="2016-10" db="EMBL/GenBank/DDBJ databases">
        <authorList>
            <person name="de Groot N.N."/>
        </authorList>
    </citation>
    <scope>NUCLEOTIDE SEQUENCE [LARGE SCALE GENOMIC DNA]</scope>
    <source>
        <strain evidence="9 10">CGMCC 1.3430</strain>
    </source>
</reference>
<evidence type="ECO:0000313" key="9">
    <source>
        <dbReference type="EMBL" id="SEA77215.1"/>
    </source>
</evidence>
<dbReference type="RefSeq" id="WP_091343297.1">
    <property type="nucleotide sequence ID" value="NZ_FNRM01000006.1"/>
</dbReference>
<dbReference type="PROSITE" id="PS50253">
    <property type="entry name" value="COX3"/>
    <property type="match status" value="1"/>
</dbReference>
<dbReference type="InterPro" id="IPR013833">
    <property type="entry name" value="Cyt_c_oxidase_su3_a-hlx"/>
</dbReference>
<evidence type="ECO:0000256" key="4">
    <source>
        <dbReference type="ARBA" id="ARBA00022989"/>
    </source>
</evidence>
<feature type="transmembrane region" description="Helical" evidence="7">
    <location>
        <begin position="185"/>
        <end position="210"/>
    </location>
</feature>
<evidence type="ECO:0000256" key="3">
    <source>
        <dbReference type="ARBA" id="ARBA00022692"/>
    </source>
</evidence>
<dbReference type="Gene3D" id="1.20.120.80">
    <property type="entry name" value="Cytochrome c oxidase, subunit III, four-helix bundle"/>
    <property type="match status" value="1"/>
</dbReference>
<feature type="transmembrane region" description="Helical" evidence="7">
    <location>
        <begin position="81"/>
        <end position="102"/>
    </location>
</feature>
<dbReference type="SUPFAM" id="SSF81452">
    <property type="entry name" value="Cytochrome c oxidase subunit III-like"/>
    <property type="match status" value="1"/>
</dbReference>
<dbReference type="GO" id="GO:0005886">
    <property type="term" value="C:plasma membrane"/>
    <property type="evidence" value="ECO:0007669"/>
    <property type="project" value="UniProtKB-SubCell"/>
</dbReference>
<dbReference type="GO" id="GO:0004129">
    <property type="term" value="F:cytochrome-c oxidase activity"/>
    <property type="evidence" value="ECO:0007669"/>
    <property type="project" value="InterPro"/>
</dbReference>
<evidence type="ECO:0000256" key="6">
    <source>
        <dbReference type="RuleBase" id="RU003376"/>
    </source>
</evidence>
<feature type="transmembrane region" description="Helical" evidence="7">
    <location>
        <begin position="150"/>
        <end position="173"/>
    </location>
</feature>
<feature type="transmembrane region" description="Helical" evidence="7">
    <location>
        <begin position="39"/>
        <end position="61"/>
    </location>
</feature>
<dbReference type="OrthoDB" id="9808200at2"/>